<evidence type="ECO:0000313" key="3">
    <source>
        <dbReference type="Proteomes" id="UP001141183"/>
    </source>
</evidence>
<comment type="caution">
    <text evidence="2">The sequence shown here is derived from an EMBL/GenBank/DDBJ whole genome shotgun (WGS) entry which is preliminary data.</text>
</comment>
<dbReference type="Proteomes" id="UP001141183">
    <property type="component" value="Unassembled WGS sequence"/>
</dbReference>
<proteinExistence type="predicted"/>
<evidence type="ECO:0000256" key="1">
    <source>
        <dbReference type="SAM" id="Phobius"/>
    </source>
</evidence>
<organism evidence="2 3">
    <name type="scientific">Clostridium tertium</name>
    <dbReference type="NCBI Taxonomy" id="1559"/>
    <lineage>
        <taxon>Bacteria</taxon>
        <taxon>Bacillati</taxon>
        <taxon>Bacillota</taxon>
        <taxon>Clostridia</taxon>
        <taxon>Eubacteriales</taxon>
        <taxon>Clostridiaceae</taxon>
        <taxon>Clostridium</taxon>
    </lineage>
</organism>
<keyword evidence="1" id="KW-1133">Transmembrane helix</keyword>
<accession>A0A9X4B1P1</accession>
<dbReference type="EMBL" id="JAMRYU010000005">
    <property type="protein sequence ID" value="MDC4239751.1"/>
    <property type="molecule type" value="Genomic_DNA"/>
</dbReference>
<name>A0A9X4B1P1_9CLOT</name>
<gene>
    <name evidence="2" type="ORF">NE398_06190</name>
</gene>
<protein>
    <submittedName>
        <fullName evidence="2">Uncharacterized protein</fullName>
    </submittedName>
</protein>
<reference evidence="2" key="1">
    <citation type="submission" date="2022-05" db="EMBL/GenBank/DDBJ databases">
        <title>Draft genome sequence of Clostridium tertium strain CP3 isolated from Peru.</title>
        <authorList>
            <person name="Hurtado R."/>
            <person name="Lima L."/>
            <person name="Sousa T."/>
            <person name="Jaiswal A.K."/>
            <person name="Tiwari S."/>
            <person name="Maturrano L."/>
            <person name="Brenig B."/>
            <person name="Azevedo V."/>
        </authorList>
    </citation>
    <scope>NUCLEOTIDE SEQUENCE</scope>
    <source>
        <strain evidence="2">CP3</strain>
    </source>
</reference>
<feature type="transmembrane region" description="Helical" evidence="1">
    <location>
        <begin position="6"/>
        <end position="26"/>
    </location>
</feature>
<keyword evidence="3" id="KW-1185">Reference proteome</keyword>
<evidence type="ECO:0000313" key="2">
    <source>
        <dbReference type="EMBL" id="MDC4239751.1"/>
    </source>
</evidence>
<keyword evidence="1" id="KW-0812">Transmembrane</keyword>
<dbReference type="RefSeq" id="WP_008677508.1">
    <property type="nucleotide sequence ID" value="NZ_CABKOG010000003.1"/>
</dbReference>
<keyword evidence="1" id="KW-0472">Membrane</keyword>
<dbReference type="AlphaFoldDB" id="A0A9X4B1P1"/>
<feature type="transmembrane region" description="Helical" evidence="1">
    <location>
        <begin position="38"/>
        <end position="71"/>
    </location>
</feature>
<sequence length="78" mass="8579">MMNLMFVGIPMLIMIAVLILLGIYVYKVVQNQTSPLKIMIIGISVILFSILISMATIKIIVGILGLIIVLYGANKRDT</sequence>